<sequence>MTEKGRYITDLPLETVPLGGYARTLIDNPQLRLVNLILNAGDEVLSHSAPVEVVFIVLKDSATVYIDDKQYSISEGQMLVCPPNTNRSIKAHDNGLSLLVIRAPNP</sequence>
<protein>
    <submittedName>
        <fullName evidence="1">RmlC-like jelly roll fold</fullName>
    </submittedName>
</protein>
<evidence type="ECO:0000313" key="1">
    <source>
        <dbReference type="EMBL" id="CFX22429.1"/>
    </source>
</evidence>
<proteinExistence type="predicted"/>
<gene>
    <name evidence="1" type="ORF">6</name>
</gene>
<dbReference type="InterPro" id="IPR011051">
    <property type="entry name" value="RmlC_Cupin_sf"/>
</dbReference>
<dbReference type="EMBL" id="CGIH01000011">
    <property type="protein sequence ID" value="CFX22429.1"/>
    <property type="molecule type" value="Genomic_DNA"/>
</dbReference>
<dbReference type="Gene3D" id="2.60.120.10">
    <property type="entry name" value="Jelly Rolls"/>
    <property type="match status" value="1"/>
</dbReference>
<dbReference type="Proteomes" id="UP000045545">
    <property type="component" value="Unassembled WGS sequence"/>
</dbReference>
<keyword evidence="2" id="KW-1185">Reference proteome</keyword>
<name>A0A0E3W2U9_9FIRM</name>
<dbReference type="STRING" id="690567.6"/>
<evidence type="ECO:0000313" key="2">
    <source>
        <dbReference type="Proteomes" id="UP000045545"/>
    </source>
</evidence>
<reference evidence="1 2" key="1">
    <citation type="submission" date="2015-03" db="EMBL/GenBank/DDBJ databases">
        <authorList>
            <person name="Murphy D."/>
        </authorList>
    </citation>
    <scope>NUCLEOTIDE SEQUENCE [LARGE SCALE GENOMIC DNA]</scope>
    <source>
        <strain evidence="1 2">OL-4</strain>
    </source>
</reference>
<dbReference type="PANTHER" id="PTHR37694:SF1">
    <property type="entry name" value="SLR8022 PROTEIN"/>
    <property type="match status" value="1"/>
</dbReference>
<accession>A0A0E3W2U9</accession>
<dbReference type="InterPro" id="IPR014710">
    <property type="entry name" value="RmlC-like_jellyroll"/>
</dbReference>
<dbReference type="SUPFAM" id="SSF51182">
    <property type="entry name" value="RmlC-like cupins"/>
    <property type="match status" value="1"/>
</dbReference>
<dbReference type="OrthoDB" id="9797047at2"/>
<dbReference type="AlphaFoldDB" id="A0A0E3W2U9"/>
<organism evidence="1 2">
    <name type="scientific">Syntrophomonas zehnderi OL-4</name>
    <dbReference type="NCBI Taxonomy" id="690567"/>
    <lineage>
        <taxon>Bacteria</taxon>
        <taxon>Bacillati</taxon>
        <taxon>Bacillota</taxon>
        <taxon>Clostridia</taxon>
        <taxon>Eubacteriales</taxon>
        <taxon>Syntrophomonadaceae</taxon>
        <taxon>Syntrophomonas</taxon>
    </lineage>
</organism>
<dbReference type="PANTHER" id="PTHR37694">
    <property type="entry name" value="SLR8022 PROTEIN"/>
    <property type="match status" value="1"/>
</dbReference>
<dbReference type="RefSeq" id="WP_046496100.1">
    <property type="nucleotide sequence ID" value="NZ_CGIH01000011.1"/>
</dbReference>